<accession>A0A7Y4NZ16</accession>
<feature type="active site" description="Charge relay system" evidence="5 6">
    <location>
        <position position="209"/>
    </location>
</feature>
<keyword evidence="4 6" id="KW-0720">Serine protease</keyword>
<evidence type="ECO:0000256" key="7">
    <source>
        <dbReference type="SAM" id="SignalP"/>
    </source>
</evidence>
<keyword evidence="3 6" id="KW-0378">Hydrolase</keyword>
<keyword evidence="7" id="KW-0732">Signal</keyword>
<dbReference type="Proteomes" id="UP000534306">
    <property type="component" value="Unassembled WGS sequence"/>
</dbReference>
<dbReference type="InterPro" id="IPR036852">
    <property type="entry name" value="Peptidase_S8/S53_dom_sf"/>
</dbReference>
<dbReference type="PRINTS" id="PR00723">
    <property type="entry name" value="SUBTILISIN"/>
</dbReference>
<dbReference type="InterPro" id="IPR000209">
    <property type="entry name" value="Peptidase_S8/S53_dom"/>
</dbReference>
<evidence type="ECO:0000256" key="1">
    <source>
        <dbReference type="ARBA" id="ARBA00011073"/>
    </source>
</evidence>
<evidence type="ECO:0000259" key="8">
    <source>
        <dbReference type="Pfam" id="PF00082"/>
    </source>
</evidence>
<dbReference type="PANTHER" id="PTHR43399:SF4">
    <property type="entry name" value="CELL WALL-ASSOCIATED PROTEASE"/>
    <property type="match status" value="1"/>
</dbReference>
<evidence type="ECO:0000256" key="2">
    <source>
        <dbReference type="ARBA" id="ARBA00022670"/>
    </source>
</evidence>
<evidence type="ECO:0000313" key="12">
    <source>
        <dbReference type="Proteomes" id="UP000553957"/>
    </source>
</evidence>
<gene>
    <name evidence="9" type="ORF">HNR71_003311</name>
    <name evidence="10" type="ORF">HPO96_05655</name>
</gene>
<dbReference type="EMBL" id="JABJRC010000001">
    <property type="protein sequence ID" value="NOL39725.1"/>
    <property type="molecule type" value="Genomic_DNA"/>
</dbReference>
<dbReference type="GO" id="GO:0006508">
    <property type="term" value="P:proteolysis"/>
    <property type="evidence" value="ECO:0007669"/>
    <property type="project" value="UniProtKB-KW"/>
</dbReference>
<evidence type="ECO:0000256" key="6">
    <source>
        <dbReference type="PROSITE-ProRule" id="PRU01240"/>
    </source>
</evidence>
<dbReference type="Gene3D" id="3.40.50.200">
    <property type="entry name" value="Peptidase S8/S53 domain"/>
    <property type="match status" value="1"/>
</dbReference>
<dbReference type="EMBL" id="JACHKF010000001">
    <property type="protein sequence ID" value="MBB6567674.1"/>
    <property type="molecule type" value="Genomic_DNA"/>
</dbReference>
<reference evidence="10 11" key="1">
    <citation type="submission" date="2020-05" db="EMBL/GenBank/DDBJ databases">
        <title>Genome sequence of Kribbella sandramycini ATCC 39419.</title>
        <authorList>
            <person name="Maclea K.S."/>
            <person name="Fair J.L."/>
        </authorList>
    </citation>
    <scope>NUCLEOTIDE SEQUENCE [LARGE SCALE GENOMIC DNA]</scope>
    <source>
        <strain evidence="10 11">ATCC 39419</strain>
    </source>
</reference>
<evidence type="ECO:0000313" key="11">
    <source>
        <dbReference type="Proteomes" id="UP000534306"/>
    </source>
</evidence>
<comment type="caution">
    <text evidence="10">The sequence shown here is derived from an EMBL/GenBank/DDBJ whole genome shotgun (WGS) entry which is preliminary data.</text>
</comment>
<sequence>MVSVRQWRIGVAVLAALGLNAPGAAAAPPPAAAKEPAAVQVTLLTGDRVTVQGGELVGVEPAKGRKRTGFRTFRDQDRLYVVPADAEGEIASGRLDRALFDVAGLIKSKYDDKSTTSIPVLVTYSGKAPEVQGAAVTRRLAKASALQVGKDDAAGFLGATLGARASGVQKIWLDGKRRLTLDRSVPQIGAPAAWQAGYTGKGVKVAVLDGGIDTSHPDLATQVAGARNFTVDPDGDRNGHGTHVASTIAGTAAASGGKYKGVAPEATLYDGKVCDDFGECQFSAIIAGMEWAATEVKAKVVNVSLGGLDTPGIDPIEETVNRLSAATDSLFVIAAGNEGPGAGTVGSPGSAEAALTVGAVDKQDKLAEFSSRGPRVGDEGIKPDVTAPGVGIVAAKAKDATIGTPVGDHYLELEGTSMATPHVAGAAALLAQQHPDWSPATLKGALMGSAKPAAEQTVFEQGAGRVDVAKGIKQLVVAEPSSLSFGIARFPHDDDVPIVKTLTYRNTGAQPVTLDLAATLTGPNGAAGPISLSTRTLTVPARGTADVAVTVVTKHDGPDGGYTGRVTATAGELSVTAAVAVTKEIESYDLTVKSTGPDGKPSGPQGAITNVDTGASYFLGNGEQEQVTYRLPKGLYNVEVARVDPEPSDPERYRFYTVVQPALQLTKDTVTDLDLRIAKPVKLTVPHRDAVQAFGLVGYQRTSASGGYVFGSAMAVWDNETAYAGQIGPALPPKQLSGQVATYWAKPSAPRPGFYNSPYLYATLDEQPGRYPTGFTRNVKTGDMARVDLQLNAVSADRQYWVFFKGAGRYTNSGLSAGIPFDQPGTTTAYVEAAPVSWSSQIVDSNRDGDHLGFIRRPLRTYEAAKCYQERSYAAVFAPSPTYAGRTGNELTVYLAGWTDADGNLGSMRPDSASTKLRRDGQVVAESPFFGTVEATNLPPGKAKYTVESSTTRDSSSFVSTRTDLRWTFESDTTPKEIRLPIVGLRYQPNVDLRNAVQRTPISVLPFTAVTQPGAPVPTLRTVTLEISGDDGRTWHQATVTPQGANKYQATFPTPENARSISLRSQVIDAQGNSTELTTLRAYTLK</sequence>
<feature type="signal peptide" evidence="7">
    <location>
        <begin position="1"/>
        <end position="26"/>
    </location>
</feature>
<dbReference type="InterPro" id="IPR015500">
    <property type="entry name" value="Peptidase_S8_subtilisin-rel"/>
</dbReference>
<dbReference type="PROSITE" id="PS00138">
    <property type="entry name" value="SUBTILASE_SER"/>
    <property type="match status" value="1"/>
</dbReference>
<evidence type="ECO:0000256" key="4">
    <source>
        <dbReference type="ARBA" id="ARBA00022825"/>
    </source>
</evidence>
<feature type="active site" description="Charge relay system" evidence="5 6">
    <location>
        <position position="417"/>
    </location>
</feature>
<evidence type="ECO:0000313" key="9">
    <source>
        <dbReference type="EMBL" id="MBB6567674.1"/>
    </source>
</evidence>
<dbReference type="InterPro" id="IPR023828">
    <property type="entry name" value="Peptidase_S8_Ser-AS"/>
</dbReference>
<dbReference type="SUPFAM" id="SSF52743">
    <property type="entry name" value="Subtilisin-like"/>
    <property type="match status" value="1"/>
</dbReference>
<dbReference type="Pfam" id="PF00082">
    <property type="entry name" value="Peptidase_S8"/>
    <property type="match status" value="1"/>
</dbReference>
<keyword evidence="11" id="KW-1185">Reference proteome</keyword>
<dbReference type="GO" id="GO:0004252">
    <property type="term" value="F:serine-type endopeptidase activity"/>
    <property type="evidence" value="ECO:0007669"/>
    <property type="project" value="UniProtKB-UniRule"/>
</dbReference>
<evidence type="ECO:0000256" key="5">
    <source>
        <dbReference type="PIRSR" id="PIRSR615500-1"/>
    </source>
</evidence>
<feature type="domain" description="Peptidase S8/S53" evidence="8">
    <location>
        <begin position="200"/>
        <end position="464"/>
    </location>
</feature>
<dbReference type="InterPro" id="IPR051048">
    <property type="entry name" value="Peptidase_S8/S53_subtilisin"/>
</dbReference>
<comment type="similarity">
    <text evidence="1 6">Belongs to the peptidase S8 family.</text>
</comment>
<proteinExistence type="inferred from homology"/>
<name>A0A7Y4NZ16_9ACTN</name>
<dbReference type="RefSeq" id="WP_171671564.1">
    <property type="nucleotide sequence ID" value="NZ_BAAAGT010000003.1"/>
</dbReference>
<feature type="active site" description="Charge relay system" evidence="5 6">
    <location>
        <position position="240"/>
    </location>
</feature>
<keyword evidence="2 6" id="KW-0645">Protease</keyword>
<dbReference type="AlphaFoldDB" id="A0A7Y4NZ16"/>
<dbReference type="InterPro" id="IPR022398">
    <property type="entry name" value="Peptidase_S8_His-AS"/>
</dbReference>
<dbReference type="PROSITE" id="PS00137">
    <property type="entry name" value="SUBTILASE_HIS"/>
    <property type="match status" value="1"/>
</dbReference>
<protein>
    <submittedName>
        <fullName evidence="10">S8 family serine peptidase</fullName>
    </submittedName>
    <submittedName>
        <fullName evidence="9">Subtilisin family serine protease</fullName>
    </submittedName>
</protein>
<evidence type="ECO:0000256" key="3">
    <source>
        <dbReference type="ARBA" id="ARBA00022801"/>
    </source>
</evidence>
<dbReference type="PROSITE" id="PS51892">
    <property type="entry name" value="SUBTILASE"/>
    <property type="match status" value="1"/>
</dbReference>
<reference evidence="9 12" key="2">
    <citation type="submission" date="2020-08" db="EMBL/GenBank/DDBJ databases">
        <title>Sequencing the genomes of 1000 actinobacteria strains.</title>
        <authorList>
            <person name="Klenk H.-P."/>
        </authorList>
    </citation>
    <scope>NUCLEOTIDE SEQUENCE [LARGE SCALE GENOMIC DNA]</scope>
    <source>
        <strain evidence="9 12">DSM 15626</strain>
    </source>
</reference>
<dbReference type="PANTHER" id="PTHR43399">
    <property type="entry name" value="SUBTILISIN-RELATED"/>
    <property type="match status" value="1"/>
</dbReference>
<organism evidence="10 11">
    <name type="scientific">Kribbella sandramycini</name>
    <dbReference type="NCBI Taxonomy" id="60450"/>
    <lineage>
        <taxon>Bacteria</taxon>
        <taxon>Bacillati</taxon>
        <taxon>Actinomycetota</taxon>
        <taxon>Actinomycetes</taxon>
        <taxon>Propionibacteriales</taxon>
        <taxon>Kribbellaceae</taxon>
        <taxon>Kribbella</taxon>
    </lineage>
</organism>
<feature type="chain" id="PRO_5036217967" evidence="7">
    <location>
        <begin position="27"/>
        <end position="1086"/>
    </location>
</feature>
<dbReference type="Proteomes" id="UP000553957">
    <property type="component" value="Unassembled WGS sequence"/>
</dbReference>
<evidence type="ECO:0000313" key="10">
    <source>
        <dbReference type="EMBL" id="NOL39725.1"/>
    </source>
</evidence>